<name>A0ABW5IP67_9BACT</name>
<organism evidence="2 3">
    <name type="scientific">Pontibacter locisalis</name>
    <dbReference type="NCBI Taxonomy" id="1719035"/>
    <lineage>
        <taxon>Bacteria</taxon>
        <taxon>Pseudomonadati</taxon>
        <taxon>Bacteroidota</taxon>
        <taxon>Cytophagia</taxon>
        <taxon>Cytophagales</taxon>
        <taxon>Hymenobacteraceae</taxon>
        <taxon>Pontibacter</taxon>
    </lineage>
</organism>
<feature type="chain" id="PRO_5045064878" evidence="1">
    <location>
        <begin position="28"/>
        <end position="281"/>
    </location>
</feature>
<dbReference type="RefSeq" id="WP_377509168.1">
    <property type="nucleotide sequence ID" value="NZ_JBHULU010000021.1"/>
</dbReference>
<proteinExistence type="predicted"/>
<dbReference type="PANTHER" id="PTHR38477">
    <property type="entry name" value="HYPOTHETICAL EXPORTED PROTEIN"/>
    <property type="match status" value="1"/>
</dbReference>
<evidence type="ECO:0000313" key="3">
    <source>
        <dbReference type="Proteomes" id="UP001597544"/>
    </source>
</evidence>
<dbReference type="Proteomes" id="UP001597544">
    <property type="component" value="Unassembled WGS sequence"/>
</dbReference>
<dbReference type="Pfam" id="PF13645">
    <property type="entry name" value="YkuD_2"/>
    <property type="match status" value="1"/>
</dbReference>
<sequence>MRKPRFRYIRRRLAKGMLPLFAPLALAPLTTPIGSASSKPTNDTKRTKAKIADLKVMKFNQVAYNLYSNMELQNTGLRFEVFEKALTGYYNMKRNGKVSDKPVITVIDFTKSSNQKRLWVIDLDKKELLFNTYVSHGRNSGEEFAEHFSNTNESFMSSIGFYVTENTYYGKHGLSLKLNGLDEGYNTNAMDRSIVMHGAEYATEEFIKQAGRLGRSLGCPAVPIEEHEDIIKAVVGGTAIYAHAAHDAYTSQYLDHVSAMAELLSENQKDVPPSVTPEAAT</sequence>
<evidence type="ECO:0000256" key="1">
    <source>
        <dbReference type="SAM" id="SignalP"/>
    </source>
</evidence>
<evidence type="ECO:0000313" key="2">
    <source>
        <dbReference type="EMBL" id="MFD2515109.1"/>
    </source>
</evidence>
<gene>
    <name evidence="2" type="ORF">ACFSRY_14650</name>
</gene>
<reference evidence="3" key="1">
    <citation type="journal article" date="2019" name="Int. J. Syst. Evol. Microbiol.">
        <title>The Global Catalogue of Microorganisms (GCM) 10K type strain sequencing project: providing services to taxonomists for standard genome sequencing and annotation.</title>
        <authorList>
            <consortium name="The Broad Institute Genomics Platform"/>
            <consortium name="The Broad Institute Genome Sequencing Center for Infectious Disease"/>
            <person name="Wu L."/>
            <person name="Ma J."/>
        </authorList>
    </citation>
    <scope>NUCLEOTIDE SEQUENCE [LARGE SCALE GENOMIC DNA]</scope>
    <source>
        <strain evidence="3">KCTC 42498</strain>
    </source>
</reference>
<keyword evidence="1" id="KW-0732">Signal</keyword>
<accession>A0ABW5IP67</accession>
<dbReference type="PANTHER" id="PTHR38477:SF1">
    <property type="entry name" value="MUREIN L,D-TRANSPEPTIDASE CATALYTIC DOMAIN FAMILY PROTEIN"/>
    <property type="match status" value="1"/>
</dbReference>
<dbReference type="InterPro" id="IPR032676">
    <property type="entry name" value="YkuD_2"/>
</dbReference>
<dbReference type="EMBL" id="JBHULU010000021">
    <property type="protein sequence ID" value="MFD2515109.1"/>
    <property type="molecule type" value="Genomic_DNA"/>
</dbReference>
<protein>
    <submittedName>
        <fullName evidence="2">Murein L,D-transpeptidase catalytic domain family protein</fullName>
    </submittedName>
</protein>
<feature type="signal peptide" evidence="1">
    <location>
        <begin position="1"/>
        <end position="27"/>
    </location>
</feature>
<keyword evidence="3" id="KW-1185">Reference proteome</keyword>
<comment type="caution">
    <text evidence="2">The sequence shown here is derived from an EMBL/GenBank/DDBJ whole genome shotgun (WGS) entry which is preliminary data.</text>
</comment>